<dbReference type="Pfam" id="PF08241">
    <property type="entry name" value="Methyltransf_11"/>
    <property type="match status" value="1"/>
</dbReference>
<evidence type="ECO:0000313" key="3">
    <source>
        <dbReference type="Proteomes" id="UP000094626"/>
    </source>
</evidence>
<organism evidence="2 3">
    <name type="scientific">Novosphingobium resinovorum</name>
    <dbReference type="NCBI Taxonomy" id="158500"/>
    <lineage>
        <taxon>Bacteria</taxon>
        <taxon>Pseudomonadati</taxon>
        <taxon>Pseudomonadota</taxon>
        <taxon>Alphaproteobacteria</taxon>
        <taxon>Sphingomonadales</taxon>
        <taxon>Sphingomonadaceae</taxon>
        <taxon>Novosphingobium</taxon>
    </lineage>
</organism>
<dbReference type="SUPFAM" id="SSF53335">
    <property type="entry name" value="S-adenosyl-L-methionine-dependent methyltransferases"/>
    <property type="match status" value="1"/>
</dbReference>
<proteinExistence type="predicted"/>
<dbReference type="CDD" id="cd02440">
    <property type="entry name" value="AdoMet_MTases"/>
    <property type="match status" value="1"/>
</dbReference>
<protein>
    <recommendedName>
        <fullName evidence="1">Methyltransferase type 11 domain-containing protein</fullName>
    </recommendedName>
</protein>
<evidence type="ECO:0000259" key="1">
    <source>
        <dbReference type="Pfam" id="PF08241"/>
    </source>
</evidence>
<sequence>MINIPLENKEDASRLIADYLYSLLADGSPNPEWGKIAFLRSIDPTSRVLDLGCGNNSPKFTKDVIPECHYIGIDVENYNQSSERFADEYMIVRSANFRSAIELYENSIDAVISSHNIEHCEDRYGTTEALARSLKVGGKAYVSFPAGDSTAFPNRSGTLNYYDDEGHVSEPPDFGRIISILTGNGMKILYATTRYQPPIHWILGLGNEDLSASTGEIKDGTWCYWGFESVIWAEKVEGPRGNGLATSEF</sequence>
<dbReference type="RefSeq" id="WP_069708493.1">
    <property type="nucleotide sequence ID" value="NZ_CP017075.1"/>
</dbReference>
<gene>
    <name evidence="2" type="ORF">BES08_12515</name>
</gene>
<evidence type="ECO:0000313" key="2">
    <source>
        <dbReference type="EMBL" id="AOR77486.1"/>
    </source>
</evidence>
<dbReference type="InterPro" id="IPR013216">
    <property type="entry name" value="Methyltransf_11"/>
</dbReference>
<dbReference type="AlphaFoldDB" id="A0A1D8A5W8"/>
<dbReference type="InterPro" id="IPR029063">
    <property type="entry name" value="SAM-dependent_MTases_sf"/>
</dbReference>
<feature type="domain" description="Methyltransferase type 11" evidence="1">
    <location>
        <begin position="49"/>
        <end position="141"/>
    </location>
</feature>
<accession>A0A1D8A5W8</accession>
<dbReference type="GO" id="GO:0008757">
    <property type="term" value="F:S-adenosylmethionine-dependent methyltransferase activity"/>
    <property type="evidence" value="ECO:0007669"/>
    <property type="project" value="InterPro"/>
</dbReference>
<dbReference type="KEGG" id="nre:BES08_12515"/>
<reference evidence="3" key="1">
    <citation type="journal article" date="2017" name="J. Biotechnol.">
        <title>Complete genome sequence of Novosphingobium resinovorum SA1, a versatile xenobiotic-degrading bacterium capable of utilizing sulfanilic acid.</title>
        <authorList>
            <person name="Hegedus B."/>
            <person name="Kos P.B."/>
            <person name="Balint B."/>
            <person name="Maroti G."/>
            <person name="Gan H.M."/>
            <person name="Perei K."/>
            <person name="Rakhely G."/>
        </authorList>
    </citation>
    <scope>NUCLEOTIDE SEQUENCE [LARGE SCALE GENOMIC DNA]</scope>
    <source>
        <strain evidence="3">SA1</strain>
    </source>
</reference>
<dbReference type="Proteomes" id="UP000094626">
    <property type="component" value="Chromosome"/>
</dbReference>
<name>A0A1D8A5W8_9SPHN</name>
<keyword evidence="3" id="KW-1185">Reference proteome</keyword>
<dbReference type="Gene3D" id="3.40.50.150">
    <property type="entry name" value="Vaccinia Virus protein VP39"/>
    <property type="match status" value="1"/>
</dbReference>
<dbReference type="OrthoDB" id="3779937at2"/>
<dbReference type="EMBL" id="CP017075">
    <property type="protein sequence ID" value="AOR77486.1"/>
    <property type="molecule type" value="Genomic_DNA"/>
</dbReference>